<protein>
    <submittedName>
        <fullName evidence="2">Uncharacterized protein</fullName>
    </submittedName>
</protein>
<feature type="chain" id="PRO_5030977374" evidence="1">
    <location>
        <begin position="27"/>
        <end position="147"/>
    </location>
</feature>
<keyword evidence="1" id="KW-0732">Signal</keyword>
<dbReference type="PROSITE" id="PS51257">
    <property type="entry name" value="PROKAR_LIPOPROTEIN"/>
    <property type="match status" value="1"/>
</dbReference>
<reference evidence="2 3" key="1">
    <citation type="submission" date="2019-12" db="EMBL/GenBank/DDBJ databases">
        <title>Novel species isolated from a subtropical stream in China.</title>
        <authorList>
            <person name="Lu H."/>
        </authorList>
    </citation>
    <scope>NUCLEOTIDE SEQUENCE [LARGE SCALE GENOMIC DNA]</scope>
    <source>
        <strain evidence="2 3">FT134W</strain>
    </source>
</reference>
<organism evidence="2 3">
    <name type="scientific">Duganella margarita</name>
    <dbReference type="NCBI Taxonomy" id="2692170"/>
    <lineage>
        <taxon>Bacteria</taxon>
        <taxon>Pseudomonadati</taxon>
        <taxon>Pseudomonadota</taxon>
        <taxon>Betaproteobacteria</taxon>
        <taxon>Burkholderiales</taxon>
        <taxon>Oxalobacteraceae</taxon>
        <taxon>Telluria group</taxon>
        <taxon>Duganella</taxon>
    </lineage>
</organism>
<gene>
    <name evidence="2" type="ORF">GTP56_17525</name>
</gene>
<dbReference type="AlphaFoldDB" id="A0A7X4KI79"/>
<proteinExistence type="predicted"/>
<accession>A0A7X4KI79</accession>
<dbReference type="Proteomes" id="UP000469734">
    <property type="component" value="Unassembled WGS sequence"/>
</dbReference>
<feature type="signal peptide" evidence="1">
    <location>
        <begin position="1"/>
        <end position="26"/>
    </location>
</feature>
<evidence type="ECO:0000313" key="3">
    <source>
        <dbReference type="Proteomes" id="UP000469734"/>
    </source>
</evidence>
<sequence>MMVVKNFLVIGLLLTGCASQSPSQQAANSPQQVISMAAEAAPQSVSTTVELQVLAVGNQRGITYLNSESDYRDQRNVSIAISPESKIKVEAVFGGELSKAAIGKHILVKGTAKRVTIWFFDNNGQRSDKYYYQTQILVSNPDQIQII</sequence>
<name>A0A7X4KI79_9BURK</name>
<dbReference type="RefSeq" id="WP_161051047.1">
    <property type="nucleotide sequence ID" value="NZ_WWCR01000019.1"/>
</dbReference>
<evidence type="ECO:0000313" key="2">
    <source>
        <dbReference type="EMBL" id="MYM73987.1"/>
    </source>
</evidence>
<dbReference type="EMBL" id="WWCR01000019">
    <property type="protein sequence ID" value="MYM73987.1"/>
    <property type="molecule type" value="Genomic_DNA"/>
</dbReference>
<evidence type="ECO:0000256" key="1">
    <source>
        <dbReference type="SAM" id="SignalP"/>
    </source>
</evidence>
<comment type="caution">
    <text evidence="2">The sequence shown here is derived from an EMBL/GenBank/DDBJ whole genome shotgun (WGS) entry which is preliminary data.</text>
</comment>